<protein>
    <submittedName>
        <fullName evidence="2">Uncharacterized protein</fullName>
    </submittedName>
</protein>
<reference evidence="2 3" key="1">
    <citation type="journal article" date="2013" name="Genome Announc.">
        <title>Draft Genome Sequence of Rhodococcus rhodnii Strain LMG5362, a Symbiont of Rhodnius prolixus (Hemiptera, Reduviidae, Triatominae), the Principle Vector of Trypanosoma cruzi.</title>
        <authorList>
            <person name="Pachebat J.A."/>
            <person name="van Keulen G."/>
            <person name="Whitten M.M."/>
            <person name="Girdwood S."/>
            <person name="Del Sol R."/>
            <person name="Dyson P.J."/>
            <person name="Facey P.D."/>
        </authorList>
    </citation>
    <scope>NUCLEOTIDE SEQUENCE [LARGE SCALE GENOMIC DNA]</scope>
    <source>
        <strain evidence="2 3">LMG 5362</strain>
    </source>
</reference>
<dbReference type="AlphaFoldDB" id="R7WGV7"/>
<feature type="region of interest" description="Disordered" evidence="1">
    <location>
        <begin position="1"/>
        <end position="47"/>
    </location>
</feature>
<dbReference type="PATRIC" id="fig|1273125.3.peg.4116"/>
<feature type="compositionally biased region" description="Basic and acidic residues" evidence="1">
    <location>
        <begin position="37"/>
        <end position="47"/>
    </location>
</feature>
<evidence type="ECO:0000313" key="2">
    <source>
        <dbReference type="EMBL" id="EOM74335.1"/>
    </source>
</evidence>
<gene>
    <name evidence="2" type="ORF">Rrhod_4333</name>
</gene>
<comment type="caution">
    <text evidence="2">The sequence shown here is derived from an EMBL/GenBank/DDBJ whole genome shotgun (WGS) entry which is preliminary data.</text>
</comment>
<accession>R7WGV7</accession>
<feature type="region of interest" description="Disordered" evidence="1">
    <location>
        <begin position="81"/>
        <end position="115"/>
    </location>
</feature>
<dbReference type="EMBL" id="APMY01000132">
    <property type="protein sequence ID" value="EOM74335.1"/>
    <property type="molecule type" value="Genomic_DNA"/>
</dbReference>
<dbReference type="RefSeq" id="WP_010840346.1">
    <property type="nucleotide sequence ID" value="NZ_APMY01000132.1"/>
</dbReference>
<organism evidence="2 3">
    <name type="scientific">Rhodococcus rhodnii LMG 5362</name>
    <dbReference type="NCBI Taxonomy" id="1273125"/>
    <lineage>
        <taxon>Bacteria</taxon>
        <taxon>Bacillati</taxon>
        <taxon>Actinomycetota</taxon>
        <taxon>Actinomycetes</taxon>
        <taxon>Mycobacteriales</taxon>
        <taxon>Nocardiaceae</taxon>
        <taxon>Rhodococcus</taxon>
    </lineage>
</organism>
<keyword evidence="3" id="KW-1185">Reference proteome</keyword>
<proteinExistence type="predicted"/>
<sequence>MAYSVSPDAPSVAFDPEAGVSGAPTVKPGGYSTPEAVEDRAEERSSARVLDEMVELADLTRARKDLERAFPRAMVAGVTVRKRRALPEPDAIRTPPSARQRKARSKAKHTAQDQLPAIGYKALNTVISTPQTWEDTGAALSEARGDAQRLDDKTRVQVQRIDRAIQTAEKVPSRSSAGRSVADADTACGRRAAQ</sequence>
<name>R7WGV7_9NOCA</name>
<evidence type="ECO:0000256" key="1">
    <source>
        <dbReference type="SAM" id="MobiDB-lite"/>
    </source>
</evidence>
<feature type="region of interest" description="Disordered" evidence="1">
    <location>
        <begin position="165"/>
        <end position="194"/>
    </location>
</feature>
<evidence type="ECO:0000313" key="3">
    <source>
        <dbReference type="Proteomes" id="UP000013525"/>
    </source>
</evidence>
<dbReference type="Proteomes" id="UP000013525">
    <property type="component" value="Unassembled WGS sequence"/>
</dbReference>
<feature type="compositionally biased region" description="Basic residues" evidence="1">
    <location>
        <begin position="99"/>
        <end position="109"/>
    </location>
</feature>
<dbReference type="eggNOG" id="ENOG5033XJV">
    <property type="taxonomic scope" value="Bacteria"/>
</dbReference>